<protein>
    <submittedName>
        <fullName evidence="2">Uncharacterized protein</fullName>
    </submittedName>
</protein>
<evidence type="ECO:0000313" key="2">
    <source>
        <dbReference type="EMBL" id="KAK0626232.1"/>
    </source>
</evidence>
<dbReference type="Proteomes" id="UP001175000">
    <property type="component" value="Unassembled WGS sequence"/>
</dbReference>
<evidence type="ECO:0000313" key="3">
    <source>
        <dbReference type="Proteomes" id="UP001175000"/>
    </source>
</evidence>
<accession>A0AA39X3D7</accession>
<keyword evidence="3" id="KW-1185">Reference proteome</keyword>
<evidence type="ECO:0000256" key="1">
    <source>
        <dbReference type="SAM" id="MobiDB-lite"/>
    </source>
</evidence>
<name>A0AA39X3D7_9PEZI</name>
<gene>
    <name evidence="2" type="ORF">B0T14DRAFT_96953</name>
</gene>
<dbReference type="EMBL" id="JAULSU010000002">
    <property type="protein sequence ID" value="KAK0626232.1"/>
    <property type="molecule type" value="Genomic_DNA"/>
</dbReference>
<proteinExistence type="predicted"/>
<sequence length="221" mass="23451">MERAVHFFVRIPAMVSPSSPAVSIADALAVLFLHTACRSTLVAIAGAAANRGSLSAGGRTLRADGGPTDDSAESWGVLPKYTERTLDTPSCWRGKEPSELRQISNWSFGQFRVVNAWRMMSCRQGELLTPKSTRENLALGAGLPLPTPPAQASSPPQLAGVRGWCLASGQCKATCRIFSTSVGPLQAKRVVRVNQGRSPSPCSNVCKRALSVHPSLLAGAR</sequence>
<comment type="caution">
    <text evidence="2">The sequence shown here is derived from an EMBL/GenBank/DDBJ whole genome shotgun (WGS) entry which is preliminary data.</text>
</comment>
<feature type="region of interest" description="Disordered" evidence="1">
    <location>
        <begin position="55"/>
        <end position="75"/>
    </location>
</feature>
<reference evidence="2" key="1">
    <citation type="submission" date="2023-06" db="EMBL/GenBank/DDBJ databases">
        <title>Genome-scale phylogeny and comparative genomics of the fungal order Sordariales.</title>
        <authorList>
            <consortium name="Lawrence Berkeley National Laboratory"/>
            <person name="Hensen N."/>
            <person name="Bonometti L."/>
            <person name="Westerberg I."/>
            <person name="Brannstrom I.O."/>
            <person name="Guillou S."/>
            <person name="Cros-Aarteil S."/>
            <person name="Calhoun S."/>
            <person name="Haridas S."/>
            <person name="Kuo A."/>
            <person name="Mondo S."/>
            <person name="Pangilinan J."/>
            <person name="Riley R."/>
            <person name="Labutti K."/>
            <person name="Andreopoulos B."/>
            <person name="Lipzen A."/>
            <person name="Chen C."/>
            <person name="Yanf M."/>
            <person name="Daum C."/>
            <person name="Ng V."/>
            <person name="Clum A."/>
            <person name="Steindorff A."/>
            <person name="Ohm R."/>
            <person name="Martin F."/>
            <person name="Silar P."/>
            <person name="Natvig D."/>
            <person name="Lalanne C."/>
            <person name="Gautier V."/>
            <person name="Ament-Velasquez S.L."/>
            <person name="Kruys A."/>
            <person name="Hutchinson M.I."/>
            <person name="Powell A.J."/>
            <person name="Barry K."/>
            <person name="Miller A.N."/>
            <person name="Grigoriev I.V."/>
            <person name="Debuchy R."/>
            <person name="Gladieux P."/>
            <person name="Thoren M.H."/>
            <person name="Johannesson H."/>
        </authorList>
    </citation>
    <scope>NUCLEOTIDE SEQUENCE</scope>
    <source>
        <strain evidence="2">CBS 606.72</strain>
    </source>
</reference>
<organism evidence="2 3">
    <name type="scientific">Immersiella caudata</name>
    <dbReference type="NCBI Taxonomy" id="314043"/>
    <lineage>
        <taxon>Eukaryota</taxon>
        <taxon>Fungi</taxon>
        <taxon>Dikarya</taxon>
        <taxon>Ascomycota</taxon>
        <taxon>Pezizomycotina</taxon>
        <taxon>Sordariomycetes</taxon>
        <taxon>Sordariomycetidae</taxon>
        <taxon>Sordariales</taxon>
        <taxon>Lasiosphaeriaceae</taxon>
        <taxon>Immersiella</taxon>
    </lineage>
</organism>
<dbReference type="AlphaFoldDB" id="A0AA39X3D7"/>